<keyword evidence="1" id="KW-0460">Magnesium</keyword>
<protein>
    <recommendedName>
        <fullName evidence="1">Fumarylacetoacetase</fullName>
        <ecNumber evidence="1">3.7.1.2</ecNumber>
    </recommendedName>
    <alternativeName>
        <fullName evidence="1">Fumarylacetoacetate hydrolase</fullName>
    </alternativeName>
</protein>
<dbReference type="GO" id="GO:1902000">
    <property type="term" value="P:homogentisate catabolic process"/>
    <property type="evidence" value="ECO:0007669"/>
    <property type="project" value="TreeGrafter"/>
</dbReference>
<comment type="pathway">
    <text evidence="1">Amino-acid degradation; L-phenylalanine degradation; acetoacetate and fumarate from L-phenylalanine: step 6/6.</text>
</comment>
<feature type="region of interest" description="Disordered" evidence="2">
    <location>
        <begin position="44"/>
        <end position="73"/>
    </location>
</feature>
<proteinExistence type="inferred from homology"/>
<dbReference type="PANTHER" id="PTHR43069:SF2">
    <property type="entry name" value="FUMARYLACETOACETASE"/>
    <property type="match status" value="1"/>
</dbReference>
<dbReference type="InterPro" id="IPR005959">
    <property type="entry name" value="Fumarylacetoacetase"/>
</dbReference>
<sequence>MTTAIDKSFHLPVAYHGRSSAIVPSGVDVRRPCPWLARTRSARLAPPQPAAAPAAEADRGSAPPPAGSAAACPAAAAPPAPVFVPSAAVDFELELASHIFPWVVALDALDPFKTRPPPQTEAEALPYCCAAAENWYPRMSEAVLTSYNTYLRGPDPYTYGLRLP</sequence>
<evidence type="ECO:0000256" key="2">
    <source>
        <dbReference type="SAM" id="MobiDB-lite"/>
    </source>
</evidence>
<dbReference type="AlphaFoldDB" id="A0A836BT25"/>
<keyword evidence="1" id="KW-0828">Tyrosine catabolism</keyword>
<dbReference type="GO" id="GO:0006559">
    <property type="term" value="P:L-phenylalanine catabolic process"/>
    <property type="evidence" value="ECO:0007669"/>
    <property type="project" value="UniProtKB-UniRule"/>
</dbReference>
<keyword evidence="1" id="KW-0479">Metal-binding</keyword>
<dbReference type="InterPro" id="IPR036663">
    <property type="entry name" value="Fumarylacetoacetase_C_sf"/>
</dbReference>
<dbReference type="OrthoDB" id="9971669at2759"/>
<dbReference type="GO" id="GO:0006572">
    <property type="term" value="P:L-tyrosine catabolic process"/>
    <property type="evidence" value="ECO:0007669"/>
    <property type="project" value="UniProtKB-UniRule"/>
</dbReference>
<reference evidence="3" key="1">
    <citation type="journal article" date="2020" name="bioRxiv">
        <title>Comparative genomics of Chlamydomonas.</title>
        <authorList>
            <person name="Craig R.J."/>
            <person name="Hasan A.R."/>
            <person name="Ness R.W."/>
            <person name="Keightley P.D."/>
        </authorList>
    </citation>
    <scope>NUCLEOTIDE SEQUENCE</scope>
    <source>
        <strain evidence="3">CCAP 11/70</strain>
    </source>
</reference>
<gene>
    <name evidence="3" type="ORF">HYH03_013583</name>
</gene>
<comment type="similarity">
    <text evidence="1">Belongs to the FAH family.</text>
</comment>
<comment type="cofactor">
    <cofactor evidence="1">
        <name>Mg(2+)</name>
        <dbReference type="ChEBI" id="CHEBI:18420"/>
    </cofactor>
    <cofactor evidence="1">
        <name>Ca(2+)</name>
        <dbReference type="ChEBI" id="CHEBI:29108"/>
    </cofactor>
</comment>
<dbReference type="EMBL" id="JAEHOE010000091">
    <property type="protein sequence ID" value="KAG2487870.1"/>
    <property type="molecule type" value="Genomic_DNA"/>
</dbReference>
<keyword evidence="4" id="KW-1185">Reference proteome</keyword>
<accession>A0A836BT25</accession>
<comment type="caution">
    <text evidence="3">The sequence shown here is derived from an EMBL/GenBank/DDBJ whole genome shotgun (WGS) entry which is preliminary data.</text>
</comment>
<keyword evidence="1" id="KW-0585">Phenylalanine catabolism</keyword>
<dbReference type="PANTHER" id="PTHR43069">
    <property type="entry name" value="FUMARYLACETOACETASE"/>
    <property type="match status" value="1"/>
</dbReference>
<evidence type="ECO:0000313" key="4">
    <source>
        <dbReference type="Proteomes" id="UP000612055"/>
    </source>
</evidence>
<keyword evidence="1" id="KW-0106">Calcium</keyword>
<organism evidence="3 4">
    <name type="scientific">Edaphochlamys debaryana</name>
    <dbReference type="NCBI Taxonomy" id="47281"/>
    <lineage>
        <taxon>Eukaryota</taxon>
        <taxon>Viridiplantae</taxon>
        <taxon>Chlorophyta</taxon>
        <taxon>core chlorophytes</taxon>
        <taxon>Chlorophyceae</taxon>
        <taxon>CS clade</taxon>
        <taxon>Chlamydomonadales</taxon>
        <taxon>Chlamydomonadales incertae sedis</taxon>
        <taxon>Edaphochlamys</taxon>
    </lineage>
</organism>
<evidence type="ECO:0000256" key="1">
    <source>
        <dbReference type="RuleBase" id="RU366008"/>
    </source>
</evidence>
<dbReference type="GO" id="GO:0004334">
    <property type="term" value="F:fumarylacetoacetase activity"/>
    <property type="evidence" value="ECO:0007669"/>
    <property type="project" value="UniProtKB-UniRule"/>
</dbReference>
<dbReference type="Proteomes" id="UP000612055">
    <property type="component" value="Unassembled WGS sequence"/>
</dbReference>
<keyword evidence="1" id="KW-0378">Hydrolase</keyword>
<dbReference type="Gene3D" id="3.90.850.10">
    <property type="entry name" value="Fumarylacetoacetase-like, C-terminal domain"/>
    <property type="match status" value="1"/>
</dbReference>
<evidence type="ECO:0000313" key="3">
    <source>
        <dbReference type="EMBL" id="KAG2487870.1"/>
    </source>
</evidence>
<name>A0A836BT25_9CHLO</name>
<dbReference type="EC" id="3.7.1.2" evidence="1"/>
<comment type="catalytic activity">
    <reaction evidence="1">
        <text>4-fumarylacetoacetate + H2O = acetoacetate + fumarate + H(+)</text>
        <dbReference type="Rhea" id="RHEA:10244"/>
        <dbReference type="ChEBI" id="CHEBI:13705"/>
        <dbReference type="ChEBI" id="CHEBI:15377"/>
        <dbReference type="ChEBI" id="CHEBI:15378"/>
        <dbReference type="ChEBI" id="CHEBI:18034"/>
        <dbReference type="ChEBI" id="CHEBI:29806"/>
        <dbReference type="EC" id="3.7.1.2"/>
    </reaction>
</comment>
<dbReference type="GO" id="GO:0046872">
    <property type="term" value="F:metal ion binding"/>
    <property type="evidence" value="ECO:0007669"/>
    <property type="project" value="UniProtKB-UniRule"/>
</dbReference>
<dbReference type="UniPathway" id="UPA00139">
    <property type="reaction ID" value="UER00341"/>
</dbReference>